<gene>
    <name evidence="5" type="ORF">OP10G_1526</name>
</gene>
<dbReference type="KEGG" id="fgi:OP10G_1526"/>
<dbReference type="InterPro" id="IPR036388">
    <property type="entry name" value="WH-like_DNA-bd_sf"/>
</dbReference>
<evidence type="ECO:0000256" key="1">
    <source>
        <dbReference type="ARBA" id="ARBA00004496"/>
    </source>
</evidence>
<dbReference type="OrthoDB" id="26279at2"/>
<evidence type="ECO:0000313" key="6">
    <source>
        <dbReference type="Proteomes" id="UP000027982"/>
    </source>
</evidence>
<dbReference type="GO" id="GO:0006282">
    <property type="term" value="P:regulation of DNA repair"/>
    <property type="evidence" value="ECO:0007669"/>
    <property type="project" value="InterPro"/>
</dbReference>
<evidence type="ECO:0000256" key="2">
    <source>
        <dbReference type="ARBA" id="ARBA00009695"/>
    </source>
</evidence>
<accession>A0A068NTE9</accession>
<dbReference type="GO" id="GO:0005737">
    <property type="term" value="C:cytoplasm"/>
    <property type="evidence" value="ECO:0007669"/>
    <property type="project" value="UniProtKB-SubCell"/>
</dbReference>
<keyword evidence="4" id="KW-0963">Cytoplasm</keyword>
<comment type="similarity">
    <text evidence="2">Belongs to the RecX family.</text>
</comment>
<dbReference type="STRING" id="661478.OP10G_1526"/>
<dbReference type="Gene3D" id="1.10.10.10">
    <property type="entry name" value="Winged helix-like DNA-binding domain superfamily/Winged helix DNA-binding domain"/>
    <property type="match status" value="1"/>
</dbReference>
<evidence type="ECO:0000256" key="3">
    <source>
        <dbReference type="ARBA" id="ARBA00018111"/>
    </source>
</evidence>
<reference evidence="5 6" key="1">
    <citation type="journal article" date="2014" name="PLoS ONE">
        <title>The first complete genome sequence of the class fimbriimonadia in the phylum armatimonadetes.</title>
        <authorList>
            <person name="Hu Z.Y."/>
            <person name="Wang Y.Z."/>
            <person name="Im W.T."/>
            <person name="Wang S.Y."/>
            <person name="Zhao G.P."/>
            <person name="Zheng H.J."/>
            <person name="Quan Z.X."/>
        </authorList>
    </citation>
    <scope>NUCLEOTIDE SEQUENCE [LARGE SCALE GENOMIC DNA]</scope>
    <source>
        <strain evidence="5">Gsoil 348</strain>
    </source>
</reference>
<dbReference type="AlphaFoldDB" id="A0A068NTE9"/>
<dbReference type="InterPro" id="IPR003783">
    <property type="entry name" value="Regulatory_RecX"/>
</dbReference>
<dbReference type="RefSeq" id="WP_025226497.1">
    <property type="nucleotide sequence ID" value="NZ_CP007139.1"/>
</dbReference>
<keyword evidence="6" id="KW-1185">Reference proteome</keyword>
<comment type="subcellular location">
    <subcellularLocation>
        <location evidence="1">Cytoplasm</location>
    </subcellularLocation>
</comment>
<dbReference type="PANTHER" id="PTHR33602:SF1">
    <property type="entry name" value="REGULATORY PROTEIN RECX FAMILY PROTEIN"/>
    <property type="match status" value="1"/>
</dbReference>
<dbReference type="eggNOG" id="COG2137">
    <property type="taxonomic scope" value="Bacteria"/>
</dbReference>
<evidence type="ECO:0000256" key="4">
    <source>
        <dbReference type="ARBA" id="ARBA00022490"/>
    </source>
</evidence>
<dbReference type="PANTHER" id="PTHR33602">
    <property type="entry name" value="REGULATORY PROTEIN RECX FAMILY PROTEIN"/>
    <property type="match status" value="1"/>
</dbReference>
<evidence type="ECO:0000313" key="5">
    <source>
        <dbReference type="EMBL" id="AIE84894.1"/>
    </source>
</evidence>
<dbReference type="Proteomes" id="UP000027982">
    <property type="component" value="Chromosome"/>
</dbReference>
<proteinExistence type="inferred from homology"/>
<protein>
    <recommendedName>
        <fullName evidence="3">Regulatory protein RecX</fullName>
    </recommendedName>
</protein>
<name>A0A068NTE9_FIMGI</name>
<organism evidence="5 6">
    <name type="scientific">Fimbriimonas ginsengisoli Gsoil 348</name>
    <dbReference type="NCBI Taxonomy" id="661478"/>
    <lineage>
        <taxon>Bacteria</taxon>
        <taxon>Bacillati</taxon>
        <taxon>Armatimonadota</taxon>
        <taxon>Fimbriimonadia</taxon>
        <taxon>Fimbriimonadales</taxon>
        <taxon>Fimbriimonadaceae</taxon>
        <taxon>Fimbriimonas</taxon>
    </lineage>
</organism>
<dbReference type="EMBL" id="CP007139">
    <property type="protein sequence ID" value="AIE84894.1"/>
    <property type="molecule type" value="Genomic_DNA"/>
</dbReference>
<sequence>MPDEYEAALTAALRRLQASDRYESEVRRALSKYPSRTVDRVVAYLQENRLLDDERTTQMVVEFNEGRRAIGVERLRATLEQRGAPDELIENAVAATAQGDAERADLLLTTKFPTPVVQDRAKAGRFLYGRGFTEETIEEALERHFGSPQSEF</sequence>
<dbReference type="HOGENOM" id="CLU_1719647_0_0_0"/>